<evidence type="ECO:0000313" key="3">
    <source>
        <dbReference type="Proteomes" id="UP001341840"/>
    </source>
</evidence>
<evidence type="ECO:0000256" key="1">
    <source>
        <dbReference type="SAM" id="MobiDB-lite"/>
    </source>
</evidence>
<name>A0ABU6WF17_9FABA</name>
<sequence>MVEEELTQGHPQSQPQEEQSLGGRSTSEVRQATAASHQPQSGKGSPASSVRKGGFRAKMPIRKKAYPKAASEVRPSAPSMPATHPRPNAPFRAPQHKPNVSTSRGPTVGGSNVTMPPRVSLETMSGASKATTSRFQDFMPTQSRNKDNH</sequence>
<reference evidence="2 3" key="1">
    <citation type="journal article" date="2023" name="Plants (Basel)">
        <title>Bridging the Gap: Combining Genomics and Transcriptomics Approaches to Understand Stylosanthes scabra, an Orphan Legume from the Brazilian Caatinga.</title>
        <authorList>
            <person name="Ferreira-Neto J.R.C."/>
            <person name="da Silva M.D."/>
            <person name="Binneck E."/>
            <person name="de Melo N.F."/>
            <person name="da Silva R.H."/>
            <person name="de Melo A.L.T.M."/>
            <person name="Pandolfi V."/>
            <person name="Bustamante F.O."/>
            <person name="Brasileiro-Vidal A.C."/>
            <person name="Benko-Iseppon A.M."/>
        </authorList>
    </citation>
    <scope>NUCLEOTIDE SEQUENCE [LARGE SCALE GENOMIC DNA]</scope>
    <source>
        <tissue evidence="2">Leaves</tissue>
    </source>
</reference>
<feature type="compositionally biased region" description="Basic residues" evidence="1">
    <location>
        <begin position="53"/>
        <end position="66"/>
    </location>
</feature>
<accession>A0ABU6WF17</accession>
<organism evidence="2 3">
    <name type="scientific">Stylosanthes scabra</name>
    <dbReference type="NCBI Taxonomy" id="79078"/>
    <lineage>
        <taxon>Eukaryota</taxon>
        <taxon>Viridiplantae</taxon>
        <taxon>Streptophyta</taxon>
        <taxon>Embryophyta</taxon>
        <taxon>Tracheophyta</taxon>
        <taxon>Spermatophyta</taxon>
        <taxon>Magnoliopsida</taxon>
        <taxon>eudicotyledons</taxon>
        <taxon>Gunneridae</taxon>
        <taxon>Pentapetalae</taxon>
        <taxon>rosids</taxon>
        <taxon>fabids</taxon>
        <taxon>Fabales</taxon>
        <taxon>Fabaceae</taxon>
        <taxon>Papilionoideae</taxon>
        <taxon>50 kb inversion clade</taxon>
        <taxon>dalbergioids sensu lato</taxon>
        <taxon>Dalbergieae</taxon>
        <taxon>Pterocarpus clade</taxon>
        <taxon>Stylosanthes</taxon>
    </lineage>
</organism>
<evidence type="ECO:0000313" key="2">
    <source>
        <dbReference type="EMBL" id="MED6183864.1"/>
    </source>
</evidence>
<feature type="compositionally biased region" description="Polar residues" evidence="1">
    <location>
        <begin position="98"/>
        <end position="114"/>
    </location>
</feature>
<proteinExistence type="predicted"/>
<comment type="caution">
    <text evidence="2">The sequence shown here is derived from an EMBL/GenBank/DDBJ whole genome shotgun (WGS) entry which is preliminary data.</text>
</comment>
<dbReference type="EMBL" id="JASCZI010181476">
    <property type="protein sequence ID" value="MED6183864.1"/>
    <property type="molecule type" value="Genomic_DNA"/>
</dbReference>
<feature type="compositionally biased region" description="Polar residues" evidence="1">
    <location>
        <begin position="9"/>
        <end position="48"/>
    </location>
</feature>
<keyword evidence="3" id="KW-1185">Reference proteome</keyword>
<protein>
    <submittedName>
        <fullName evidence="2">Uncharacterized protein</fullName>
    </submittedName>
</protein>
<feature type="compositionally biased region" description="Polar residues" evidence="1">
    <location>
        <begin position="122"/>
        <end position="143"/>
    </location>
</feature>
<gene>
    <name evidence="2" type="ORF">PIB30_041794</name>
</gene>
<dbReference type="Proteomes" id="UP001341840">
    <property type="component" value="Unassembled WGS sequence"/>
</dbReference>
<feature type="region of interest" description="Disordered" evidence="1">
    <location>
        <begin position="1"/>
        <end position="149"/>
    </location>
</feature>